<sequence>MGRNIPSESIASTHPSLALPLLALWIVAAVSILTSLCVSLFRRPKQEPPFKPSPSITIDRSTENADDIVAENANDTMLEQLPPVITTITANTIEAIDMECQEETPPPLPPPLPMPPMYVVTHGPIPLIKKSHSRRSHSLRIPEGLKLHEGLSKIKTCRRDRHEKTVMGEDSLWKKTIILGEKCRVESDDDEDVPVFDEKGNRQKNYHKRTMSLVPPSRSSSFANNDSQPS</sequence>
<evidence type="ECO:0000313" key="3">
    <source>
        <dbReference type="Proteomes" id="UP001515500"/>
    </source>
</evidence>
<gene>
    <name evidence="4" type="primary">LOC120260084</name>
</gene>
<feature type="transmembrane region" description="Helical" evidence="2">
    <location>
        <begin position="22"/>
        <end position="41"/>
    </location>
</feature>
<organism evidence="3 4">
    <name type="scientific">Dioscorea cayennensis subsp. rotundata</name>
    <name type="common">White Guinea yam</name>
    <name type="synonym">Dioscorea rotundata</name>
    <dbReference type="NCBI Taxonomy" id="55577"/>
    <lineage>
        <taxon>Eukaryota</taxon>
        <taxon>Viridiplantae</taxon>
        <taxon>Streptophyta</taxon>
        <taxon>Embryophyta</taxon>
        <taxon>Tracheophyta</taxon>
        <taxon>Spermatophyta</taxon>
        <taxon>Magnoliopsida</taxon>
        <taxon>Liliopsida</taxon>
        <taxon>Dioscoreales</taxon>
        <taxon>Dioscoreaceae</taxon>
        <taxon>Dioscorea</taxon>
    </lineage>
</organism>
<dbReference type="PANTHER" id="PTHR36801">
    <property type="entry name" value="OS06G0150200 PROTEIN"/>
    <property type="match status" value="1"/>
</dbReference>
<feature type="region of interest" description="Disordered" evidence="1">
    <location>
        <begin position="186"/>
        <end position="230"/>
    </location>
</feature>
<dbReference type="GeneID" id="120260084"/>
<dbReference type="RefSeq" id="XP_039123462.1">
    <property type="nucleotide sequence ID" value="XM_039267528.1"/>
</dbReference>
<feature type="compositionally biased region" description="Polar residues" evidence="1">
    <location>
        <begin position="217"/>
        <end position="230"/>
    </location>
</feature>
<keyword evidence="2" id="KW-0812">Transmembrane</keyword>
<evidence type="ECO:0000256" key="2">
    <source>
        <dbReference type="SAM" id="Phobius"/>
    </source>
</evidence>
<dbReference type="Proteomes" id="UP001515500">
    <property type="component" value="Chromosome 5"/>
</dbReference>
<keyword evidence="2" id="KW-1133">Transmembrane helix</keyword>
<evidence type="ECO:0000313" key="4">
    <source>
        <dbReference type="RefSeq" id="XP_039123462.1"/>
    </source>
</evidence>
<keyword evidence="2" id="KW-0472">Membrane</keyword>
<evidence type="ECO:0000256" key="1">
    <source>
        <dbReference type="SAM" id="MobiDB-lite"/>
    </source>
</evidence>
<dbReference type="PANTHER" id="PTHR36801:SF3">
    <property type="entry name" value="OS06G0150300 PROTEIN"/>
    <property type="match status" value="1"/>
</dbReference>
<keyword evidence="3" id="KW-1185">Reference proteome</keyword>
<dbReference type="AlphaFoldDB" id="A0AB40B905"/>
<protein>
    <submittedName>
        <fullName evidence="4">Uncharacterized protein LOC120260084</fullName>
    </submittedName>
</protein>
<reference evidence="4" key="1">
    <citation type="submission" date="2025-08" db="UniProtKB">
        <authorList>
            <consortium name="RefSeq"/>
        </authorList>
    </citation>
    <scope>IDENTIFICATION</scope>
</reference>
<accession>A0AB40B905</accession>
<proteinExistence type="predicted"/>
<name>A0AB40B905_DIOCR</name>